<organism evidence="5 6">
    <name type="scientific">Phocaeicola vulgatus</name>
    <name type="common">Bacteroides vulgatus</name>
    <dbReference type="NCBI Taxonomy" id="821"/>
    <lineage>
        <taxon>Bacteria</taxon>
        <taxon>Pseudomonadati</taxon>
        <taxon>Bacteroidota</taxon>
        <taxon>Bacteroidia</taxon>
        <taxon>Bacteroidales</taxon>
        <taxon>Bacteroidaceae</taxon>
        <taxon>Phocaeicola</taxon>
    </lineage>
</organism>
<protein>
    <recommendedName>
        <fullName evidence="4">phosphoglycolate phosphatase</fullName>
        <ecNumber evidence="4">3.1.3.18</ecNumber>
    </recommendedName>
</protein>
<comment type="pathway">
    <text evidence="2">Organic acid metabolism; glycolate biosynthesis; glycolate from 2-phosphoglycolate: step 1/1.</text>
</comment>
<dbReference type="PANTHER" id="PTHR43434:SF1">
    <property type="entry name" value="PHOSPHOGLYCOLATE PHOSPHATASE"/>
    <property type="match status" value="1"/>
</dbReference>
<dbReference type="InterPro" id="IPR036412">
    <property type="entry name" value="HAD-like_sf"/>
</dbReference>
<dbReference type="Gene3D" id="3.40.50.2020">
    <property type="match status" value="1"/>
</dbReference>
<dbReference type="InterPro" id="IPR029057">
    <property type="entry name" value="PRTase-like"/>
</dbReference>
<reference evidence="5 6" key="1">
    <citation type="journal article" date="2019" name="Nat. Med.">
        <title>A library of human gut bacterial isolates paired with longitudinal multiomics data enables mechanistic microbiome research.</title>
        <authorList>
            <person name="Poyet M."/>
            <person name="Groussin M."/>
            <person name="Gibbons S.M."/>
            <person name="Avila-Pacheco J."/>
            <person name="Jiang X."/>
            <person name="Kearney S.M."/>
            <person name="Perrotta A.R."/>
            <person name="Berdy B."/>
            <person name="Zhao S."/>
            <person name="Lieberman T.D."/>
            <person name="Swanson P.K."/>
            <person name="Smith M."/>
            <person name="Roesemann S."/>
            <person name="Alexander J.E."/>
            <person name="Rich S.A."/>
            <person name="Livny J."/>
            <person name="Vlamakis H."/>
            <person name="Clish C."/>
            <person name="Bullock K."/>
            <person name="Deik A."/>
            <person name="Scott J."/>
            <person name="Pierce K.A."/>
            <person name="Xavier R.J."/>
            <person name="Alm E.J."/>
        </authorList>
    </citation>
    <scope>NUCLEOTIDE SEQUENCE [LARGE SCALE GENOMIC DNA]</scope>
    <source>
        <strain evidence="5 6">BIOML-A9</strain>
    </source>
</reference>
<dbReference type="GO" id="GO:0008967">
    <property type="term" value="F:phosphoglycolate phosphatase activity"/>
    <property type="evidence" value="ECO:0007669"/>
    <property type="project" value="UniProtKB-EC"/>
</dbReference>
<dbReference type="EC" id="3.1.3.18" evidence="4"/>
<comment type="catalytic activity">
    <reaction evidence="1">
        <text>2-phosphoglycolate + H2O = glycolate + phosphate</text>
        <dbReference type="Rhea" id="RHEA:14369"/>
        <dbReference type="ChEBI" id="CHEBI:15377"/>
        <dbReference type="ChEBI" id="CHEBI:29805"/>
        <dbReference type="ChEBI" id="CHEBI:43474"/>
        <dbReference type="ChEBI" id="CHEBI:58033"/>
        <dbReference type="EC" id="3.1.3.18"/>
    </reaction>
</comment>
<evidence type="ECO:0000256" key="3">
    <source>
        <dbReference type="ARBA" id="ARBA00006171"/>
    </source>
</evidence>
<evidence type="ECO:0000313" key="5">
    <source>
        <dbReference type="EMBL" id="KAB3865593.1"/>
    </source>
</evidence>
<evidence type="ECO:0000256" key="1">
    <source>
        <dbReference type="ARBA" id="ARBA00000830"/>
    </source>
</evidence>
<dbReference type="SUPFAM" id="SSF53271">
    <property type="entry name" value="PRTase-like"/>
    <property type="match status" value="1"/>
</dbReference>
<name>A0A7J5G9Z2_PHOVU</name>
<dbReference type="GO" id="GO:0006281">
    <property type="term" value="P:DNA repair"/>
    <property type="evidence" value="ECO:0007669"/>
    <property type="project" value="TreeGrafter"/>
</dbReference>
<evidence type="ECO:0000313" key="6">
    <source>
        <dbReference type="Proteomes" id="UP000470332"/>
    </source>
</evidence>
<dbReference type="InterPro" id="IPR000836">
    <property type="entry name" value="PRTase_dom"/>
</dbReference>
<sequence length="448" mass="50762">MNKLQHILMLIFLDLDGTLVNTVHPSWKPYKDGLQDFPVAQIPLFAGVKEFIASRKAKGDFLVIVSDSHPRYVNPIADMLGVEALSLADKPNNKKIIEFLDSHPQYKQMVAEGNCLMVGDTKLDIELGRRIGALTCWILPYLITKDIKDERDGIGDEMACKKMGPTFTVKTFAEIEEIIDFPLNNLYSIESSFAGGQSLKAIRFSDNKYKDGSYACIRCLARQEQGECDKYARADKYYLMSNPNRTDELLQKLANGISSFINQPAVQEQGWDYFTYLTDKASTIPTNKMKAIFDLVQTSIPKIELLKWNDNTQGSLRNRNLYNERKAFLEQFLTVSVPKEKVIDLFGVETEQPISILEKNIIVLDDQLTTGATAWHVIHKLKEKGAKNILFIAMFQMVLAVNNNDVICPICGKPMIMKIRRSDGHRFYSCTPPEYRGDGCGFIIDIQN</sequence>
<dbReference type="Proteomes" id="UP000470332">
    <property type="component" value="Unassembled WGS sequence"/>
</dbReference>
<dbReference type="InterPro" id="IPR023214">
    <property type="entry name" value="HAD_sf"/>
</dbReference>
<dbReference type="CDD" id="cd06223">
    <property type="entry name" value="PRTases_typeI"/>
    <property type="match status" value="1"/>
</dbReference>
<comment type="caution">
    <text evidence="5">The sequence shown here is derived from an EMBL/GenBank/DDBJ whole genome shotgun (WGS) entry which is preliminary data.</text>
</comment>
<dbReference type="SUPFAM" id="SSF56784">
    <property type="entry name" value="HAD-like"/>
    <property type="match status" value="1"/>
</dbReference>
<proteinExistence type="inferred from homology"/>
<dbReference type="AlphaFoldDB" id="A0A7J5G9Z2"/>
<evidence type="ECO:0000256" key="4">
    <source>
        <dbReference type="ARBA" id="ARBA00013078"/>
    </source>
</evidence>
<gene>
    <name evidence="5" type="ORF">GAS37_03510</name>
</gene>
<comment type="similarity">
    <text evidence="3">Belongs to the HAD-like hydrolase superfamily. CbbY/CbbZ/Gph/YieH family.</text>
</comment>
<dbReference type="CDD" id="cd01427">
    <property type="entry name" value="HAD_like"/>
    <property type="match status" value="1"/>
</dbReference>
<dbReference type="EMBL" id="WCXA01000005">
    <property type="protein sequence ID" value="KAB3865593.1"/>
    <property type="molecule type" value="Genomic_DNA"/>
</dbReference>
<dbReference type="PROSITE" id="PS01228">
    <property type="entry name" value="COF_1"/>
    <property type="match status" value="1"/>
</dbReference>
<accession>A0A7J5G9Z2</accession>
<dbReference type="InterPro" id="IPR050155">
    <property type="entry name" value="HAD-like_hydrolase_sf"/>
</dbReference>
<dbReference type="Gene3D" id="3.40.50.1000">
    <property type="entry name" value="HAD superfamily/HAD-like"/>
    <property type="match status" value="1"/>
</dbReference>
<dbReference type="PANTHER" id="PTHR43434">
    <property type="entry name" value="PHOSPHOGLYCOLATE PHOSPHATASE"/>
    <property type="match status" value="1"/>
</dbReference>
<evidence type="ECO:0000256" key="2">
    <source>
        <dbReference type="ARBA" id="ARBA00004818"/>
    </source>
</evidence>